<dbReference type="SUPFAM" id="SSF56112">
    <property type="entry name" value="Protein kinase-like (PK-like)"/>
    <property type="match status" value="1"/>
</dbReference>
<feature type="transmembrane region" description="Helical" evidence="2">
    <location>
        <begin position="376"/>
        <end position="398"/>
    </location>
</feature>
<organism evidence="4 5">
    <name type="scientific">Funneliformis mosseae</name>
    <name type="common">Endomycorrhizal fungus</name>
    <name type="synonym">Glomus mosseae</name>
    <dbReference type="NCBI Taxonomy" id="27381"/>
    <lineage>
        <taxon>Eukaryota</taxon>
        <taxon>Fungi</taxon>
        <taxon>Fungi incertae sedis</taxon>
        <taxon>Mucoromycota</taxon>
        <taxon>Glomeromycotina</taxon>
        <taxon>Glomeromycetes</taxon>
        <taxon>Glomerales</taxon>
        <taxon>Glomeraceae</taxon>
        <taxon>Funneliformis</taxon>
    </lineage>
</organism>
<dbReference type="PROSITE" id="PS50011">
    <property type="entry name" value="PROTEIN_KINASE_DOM"/>
    <property type="match status" value="1"/>
</dbReference>
<dbReference type="InterPro" id="IPR052396">
    <property type="entry name" value="Meiotic_Drive_Suppr_Kinase"/>
</dbReference>
<dbReference type="EMBL" id="CAJVPP010002369">
    <property type="protein sequence ID" value="CAG8597631.1"/>
    <property type="molecule type" value="Genomic_DNA"/>
</dbReference>
<keyword evidence="5" id="KW-1185">Reference proteome</keyword>
<keyword evidence="1" id="KW-0067">ATP-binding</keyword>
<evidence type="ECO:0000313" key="4">
    <source>
        <dbReference type="EMBL" id="CAG8597631.1"/>
    </source>
</evidence>
<dbReference type="PROSITE" id="PS00107">
    <property type="entry name" value="PROTEIN_KINASE_ATP"/>
    <property type="match status" value="1"/>
</dbReference>
<dbReference type="Gene3D" id="1.10.510.10">
    <property type="entry name" value="Transferase(Phosphotransferase) domain 1"/>
    <property type="match status" value="1"/>
</dbReference>
<dbReference type="GO" id="GO:0004672">
    <property type="term" value="F:protein kinase activity"/>
    <property type="evidence" value="ECO:0007669"/>
    <property type="project" value="InterPro"/>
</dbReference>
<keyword evidence="2" id="KW-1133">Transmembrane helix</keyword>
<sequence length="471" mass="54842">MSTDAFKGRLLTINEVLSCIPPSANYPLDTSTSINSTKVYGAWPTKIARWNEFLTEVKRYNFFEQEIFKRPQFFHGVQRVVETNVYTAMEVNIFGVLNEVMKKYMFAKQKDSDFSRNDPNIGPFVPDYTCRLKINDTFTKKILALEIKRDILLRDLVGLTDEKLERQDFSSHSHDIIRQIYNYMSSLQLQYGILSSYDIHFFLYRPKHTHTELHISHPLQRVSINPPVLKSYAYLAQLAEEDSTSPHHNIMNSSRQNLALQQSQQNFGGGQIPRSLNNSRYNLRSLSRTSDNRGSRENQDPMEHVFDCSEFKFERSLGYGQTGGTYRCEFHGQIIALKALDLYKNRKFFYKMQNEIEIYNLLSKVQGLYIPKLVCYGYYGGGMGYVMGMTIVGTILNLHKIEEWQKDMALKALKIIHSHNVLHNDIRKENILVNEKGNVYFIDFGKSIVTDKKELFLQEESELSRLFDCYM</sequence>
<evidence type="ECO:0000313" key="5">
    <source>
        <dbReference type="Proteomes" id="UP000789375"/>
    </source>
</evidence>
<dbReference type="PANTHER" id="PTHR37171:SF1">
    <property type="entry name" value="SERINE_THREONINE-PROTEIN KINASE YRZF-RELATED"/>
    <property type="match status" value="1"/>
</dbReference>
<dbReference type="Proteomes" id="UP000789375">
    <property type="component" value="Unassembled WGS sequence"/>
</dbReference>
<evidence type="ECO:0000256" key="2">
    <source>
        <dbReference type="SAM" id="Phobius"/>
    </source>
</evidence>
<dbReference type="InterPro" id="IPR008266">
    <property type="entry name" value="Tyr_kinase_AS"/>
</dbReference>
<dbReference type="Gene3D" id="3.30.200.20">
    <property type="entry name" value="Phosphorylase Kinase, domain 1"/>
    <property type="match status" value="1"/>
</dbReference>
<keyword evidence="2" id="KW-0812">Transmembrane</keyword>
<dbReference type="PANTHER" id="PTHR37171">
    <property type="entry name" value="SERINE/THREONINE-PROTEIN KINASE YRZF-RELATED"/>
    <property type="match status" value="1"/>
</dbReference>
<keyword evidence="2" id="KW-0472">Membrane</keyword>
<evidence type="ECO:0000259" key="3">
    <source>
        <dbReference type="PROSITE" id="PS50011"/>
    </source>
</evidence>
<gene>
    <name evidence="4" type="ORF">FMOSSE_LOCUS8775</name>
</gene>
<accession>A0A9N9CD71</accession>
<dbReference type="Pfam" id="PF00069">
    <property type="entry name" value="Pkinase"/>
    <property type="match status" value="1"/>
</dbReference>
<comment type="caution">
    <text evidence="4">The sequence shown here is derived from an EMBL/GenBank/DDBJ whole genome shotgun (WGS) entry which is preliminary data.</text>
</comment>
<protein>
    <submittedName>
        <fullName evidence="4">6879_t:CDS:1</fullName>
    </submittedName>
</protein>
<reference evidence="4" key="1">
    <citation type="submission" date="2021-06" db="EMBL/GenBank/DDBJ databases">
        <authorList>
            <person name="Kallberg Y."/>
            <person name="Tangrot J."/>
            <person name="Rosling A."/>
        </authorList>
    </citation>
    <scope>NUCLEOTIDE SEQUENCE</scope>
    <source>
        <strain evidence="4">87-6 pot B 2015</strain>
    </source>
</reference>
<feature type="domain" description="Protein kinase" evidence="3">
    <location>
        <begin position="311"/>
        <end position="471"/>
    </location>
</feature>
<dbReference type="AlphaFoldDB" id="A0A9N9CD71"/>
<dbReference type="PROSITE" id="PS00109">
    <property type="entry name" value="PROTEIN_KINASE_TYR"/>
    <property type="match status" value="1"/>
</dbReference>
<dbReference type="GO" id="GO:0005524">
    <property type="term" value="F:ATP binding"/>
    <property type="evidence" value="ECO:0007669"/>
    <property type="project" value="UniProtKB-UniRule"/>
</dbReference>
<proteinExistence type="predicted"/>
<dbReference type="InterPro" id="IPR000719">
    <property type="entry name" value="Prot_kinase_dom"/>
</dbReference>
<keyword evidence="1" id="KW-0547">Nucleotide-binding</keyword>
<evidence type="ECO:0000256" key="1">
    <source>
        <dbReference type="PROSITE-ProRule" id="PRU10141"/>
    </source>
</evidence>
<dbReference type="InterPro" id="IPR017441">
    <property type="entry name" value="Protein_kinase_ATP_BS"/>
</dbReference>
<dbReference type="InterPro" id="IPR011009">
    <property type="entry name" value="Kinase-like_dom_sf"/>
</dbReference>
<name>A0A9N9CD71_FUNMO</name>
<feature type="binding site" evidence="1">
    <location>
        <position position="338"/>
    </location>
    <ligand>
        <name>ATP</name>
        <dbReference type="ChEBI" id="CHEBI:30616"/>
    </ligand>
</feature>